<proteinExistence type="predicted"/>
<dbReference type="EMBL" id="BMHE01000018">
    <property type="protein sequence ID" value="GFZ86853.1"/>
    <property type="molecule type" value="Genomic_DNA"/>
</dbReference>
<organism evidence="1 2">
    <name type="scientific">Paenibacillus marchantiophytorum</name>
    <dbReference type="NCBI Taxonomy" id="1619310"/>
    <lineage>
        <taxon>Bacteria</taxon>
        <taxon>Bacillati</taxon>
        <taxon>Bacillota</taxon>
        <taxon>Bacilli</taxon>
        <taxon>Bacillales</taxon>
        <taxon>Paenibacillaceae</taxon>
        <taxon>Paenibacillus</taxon>
    </lineage>
</organism>
<name>A0ABQ1EUT2_9BACL</name>
<accession>A0ABQ1EUT2</accession>
<keyword evidence="2" id="KW-1185">Reference proteome</keyword>
<evidence type="ECO:0008006" key="3">
    <source>
        <dbReference type="Google" id="ProtNLM"/>
    </source>
</evidence>
<evidence type="ECO:0000313" key="2">
    <source>
        <dbReference type="Proteomes" id="UP000615455"/>
    </source>
</evidence>
<comment type="caution">
    <text evidence="1">The sequence shown here is derived from an EMBL/GenBank/DDBJ whole genome shotgun (WGS) entry which is preliminary data.</text>
</comment>
<protein>
    <recommendedName>
        <fullName evidence="3">Acetyl-CoA acetyltransferase</fullName>
    </recommendedName>
</protein>
<sequence length="104" mass="11875">MNNHSIYSQQTMYQADPAFIQSLSRTQQQLFDVGSQCSNRPVRIQMMNGQIHEGTIAHMDDGHLYLRVSNQDARGFFNPWTPSPVNNDIILPLVLYNLLVISLL</sequence>
<evidence type="ECO:0000313" key="1">
    <source>
        <dbReference type="EMBL" id="GFZ86853.1"/>
    </source>
</evidence>
<dbReference type="RefSeq" id="WP_189013599.1">
    <property type="nucleotide sequence ID" value="NZ_BMHE01000018.1"/>
</dbReference>
<gene>
    <name evidence="1" type="ORF">GCM10008018_36130</name>
</gene>
<reference evidence="2" key="1">
    <citation type="journal article" date="2019" name="Int. J. Syst. Evol. Microbiol.">
        <title>The Global Catalogue of Microorganisms (GCM) 10K type strain sequencing project: providing services to taxonomists for standard genome sequencing and annotation.</title>
        <authorList>
            <consortium name="The Broad Institute Genomics Platform"/>
            <consortium name="The Broad Institute Genome Sequencing Center for Infectious Disease"/>
            <person name="Wu L."/>
            <person name="Ma J."/>
        </authorList>
    </citation>
    <scope>NUCLEOTIDE SEQUENCE [LARGE SCALE GENOMIC DNA]</scope>
    <source>
        <strain evidence="2">CGMCC 1.15043</strain>
    </source>
</reference>
<dbReference type="Proteomes" id="UP000615455">
    <property type="component" value="Unassembled WGS sequence"/>
</dbReference>